<reference evidence="7 8" key="1">
    <citation type="submission" date="2024-04" db="EMBL/GenBank/DDBJ databases">
        <title>Tritrichomonas musculus Genome.</title>
        <authorList>
            <person name="Alves-Ferreira E."/>
            <person name="Grigg M."/>
            <person name="Lorenzi H."/>
            <person name="Galac M."/>
        </authorList>
    </citation>
    <scope>NUCLEOTIDE SEQUENCE [LARGE SCALE GENOMIC DNA]</scope>
    <source>
        <strain evidence="7 8">EAF2021</strain>
    </source>
</reference>
<comment type="similarity">
    <text evidence="2 6">Belongs to the QNG1 protein family.</text>
</comment>
<sequence length="335" mass="38280">MEQQTESTNVRESAEFISQNSKLVHLGSDESFEKASKIVQPLLDSWKPETWSSNGLHPAHLNDHKAKASWIFVIDTLNYAFWKPPGKPLFTIKYNGKNYTGYWSLCAAIRRALDDGISVLDPHFWAKATISDVEKIFKSETETPIALIDKRLETMKEASNFLISNYNASAYDMIASVHNSAVKLVNLISNNLSSYNDRCEFHGRKVSFLKRAQIFAADIHYGFFTDDDPICHFTDIDQLTMFADYRVPQVLQYLNIIQFSDELVDILRNNPHLKSGSETECEIRGCSIAAVEKLKRYLSPGSNSVLIDFCLWDYAKENENKMDHILIHKTVGIFY</sequence>
<keyword evidence="8" id="KW-1185">Reference proteome</keyword>
<name>A0ABR2LBL2_9EUKA</name>
<dbReference type="EC" id="3.2.2.-" evidence="6"/>
<proteinExistence type="inferred from homology"/>
<comment type="catalytic activity">
    <reaction evidence="5 6">
        <text>queuosine 5'-phosphate + H2O = queuine + D-ribose 5-phosphate</text>
        <dbReference type="Rhea" id="RHEA:75387"/>
        <dbReference type="ChEBI" id="CHEBI:15377"/>
        <dbReference type="ChEBI" id="CHEBI:17433"/>
        <dbReference type="ChEBI" id="CHEBI:78346"/>
        <dbReference type="ChEBI" id="CHEBI:194371"/>
    </reaction>
    <physiologicalReaction direction="left-to-right" evidence="5 6">
        <dbReference type="Rhea" id="RHEA:75388"/>
    </physiologicalReaction>
</comment>
<comment type="caution">
    <text evidence="7">The sequence shown here is derived from an EMBL/GenBank/DDBJ whole genome shotgun (WGS) entry which is preliminary data.</text>
</comment>
<dbReference type="EMBL" id="JAPFFF010000001">
    <property type="protein sequence ID" value="KAK8900421.1"/>
    <property type="molecule type" value="Genomic_DNA"/>
</dbReference>
<evidence type="ECO:0000313" key="7">
    <source>
        <dbReference type="EMBL" id="KAK8900421.1"/>
    </source>
</evidence>
<evidence type="ECO:0000256" key="3">
    <source>
        <dbReference type="ARBA" id="ARBA00035306"/>
    </source>
</evidence>
<organism evidence="7 8">
    <name type="scientific">Tritrichomonas musculus</name>
    <dbReference type="NCBI Taxonomy" id="1915356"/>
    <lineage>
        <taxon>Eukaryota</taxon>
        <taxon>Metamonada</taxon>
        <taxon>Parabasalia</taxon>
        <taxon>Tritrichomonadida</taxon>
        <taxon>Tritrichomonadidae</taxon>
        <taxon>Tritrichomonas</taxon>
    </lineage>
</organism>
<keyword evidence="1 6" id="KW-0378">Hydrolase</keyword>
<dbReference type="PANTHER" id="PTHR21314:SF0">
    <property type="entry name" value="QUEUOSINE 5'-PHOSPHATE N-GLYCOSYLASE_HYDROLASE"/>
    <property type="match status" value="1"/>
</dbReference>
<evidence type="ECO:0000256" key="1">
    <source>
        <dbReference type="ARBA" id="ARBA00022801"/>
    </source>
</evidence>
<dbReference type="Proteomes" id="UP001470230">
    <property type="component" value="Unassembled WGS sequence"/>
</dbReference>
<evidence type="ECO:0000256" key="4">
    <source>
        <dbReference type="ARBA" id="ARBA00035393"/>
    </source>
</evidence>
<dbReference type="PANTHER" id="PTHR21314">
    <property type="entry name" value="QUEUOSINE 5'-PHOSPHATE N-GLYCOSYLASE_HYDROLASE-RELATED"/>
    <property type="match status" value="1"/>
</dbReference>
<evidence type="ECO:0000256" key="6">
    <source>
        <dbReference type="RuleBase" id="RU365002"/>
    </source>
</evidence>
<dbReference type="InterPro" id="IPR019438">
    <property type="entry name" value="Q_salvage"/>
</dbReference>
<evidence type="ECO:0000256" key="2">
    <source>
        <dbReference type="ARBA" id="ARBA00035119"/>
    </source>
</evidence>
<accession>A0ABR2LBL2</accession>
<gene>
    <name evidence="7" type="ORF">M9Y10_002748</name>
</gene>
<protein>
    <recommendedName>
        <fullName evidence="3 6">Queuosine 5'-phosphate N-glycosylase/hydrolase</fullName>
        <ecNumber evidence="6">3.2.2.-</ecNumber>
    </recommendedName>
    <alternativeName>
        <fullName evidence="4 6">Queuosine-nucleotide N-glycosylase/hydrolase</fullName>
    </alternativeName>
</protein>
<evidence type="ECO:0000313" key="8">
    <source>
        <dbReference type="Proteomes" id="UP001470230"/>
    </source>
</evidence>
<dbReference type="Pfam" id="PF10343">
    <property type="entry name" value="Q_salvage"/>
    <property type="match status" value="1"/>
</dbReference>
<evidence type="ECO:0000256" key="5">
    <source>
        <dbReference type="ARBA" id="ARBA00048204"/>
    </source>
</evidence>
<comment type="function">
    <text evidence="6">Catalyzes the hydrolysis of queuosine 5'-phosphate, releasing the nucleobase queuine (q). Is required for salvage of queuine from exogenous queuosine (Q) that is imported and then converted to queuosine 5'-phosphate intracellularly.</text>
</comment>